<keyword evidence="3" id="KW-1185">Reference proteome</keyword>
<dbReference type="InterPro" id="IPR029058">
    <property type="entry name" value="AB_hydrolase_fold"/>
</dbReference>
<accession>A0A8S0TEQ7</accession>
<comment type="caution">
    <text evidence="2">The sequence shown here is derived from an EMBL/GenBank/DDBJ whole genome shotgun (WGS) entry which is preliminary data.</text>
</comment>
<feature type="domain" description="Phospholipase/carboxylesterase/thioesterase" evidence="1">
    <location>
        <begin position="28"/>
        <end position="146"/>
    </location>
</feature>
<evidence type="ECO:0000259" key="1">
    <source>
        <dbReference type="Pfam" id="PF02230"/>
    </source>
</evidence>
<dbReference type="PANTHER" id="PTHR46234">
    <property type="entry name" value="ALPHA/BETA-HYDROLASES SUPERFAMILY PROTEIN"/>
    <property type="match status" value="1"/>
</dbReference>
<gene>
    <name evidence="2" type="ORF">OLEA9_A082500</name>
</gene>
<dbReference type="EMBL" id="CACTIH010006064">
    <property type="protein sequence ID" value="CAA3003981.1"/>
    <property type="molecule type" value="Genomic_DNA"/>
</dbReference>
<reference evidence="2 3" key="1">
    <citation type="submission" date="2019-12" db="EMBL/GenBank/DDBJ databases">
        <authorList>
            <person name="Alioto T."/>
            <person name="Alioto T."/>
            <person name="Gomez Garrido J."/>
        </authorList>
    </citation>
    <scope>NUCLEOTIDE SEQUENCE [LARGE SCALE GENOMIC DNA]</scope>
</reference>
<dbReference type="Gramene" id="OE9A082500T7">
    <property type="protein sequence ID" value="OE9A082500C7"/>
    <property type="gene ID" value="OE9A082500"/>
</dbReference>
<dbReference type="Proteomes" id="UP000594638">
    <property type="component" value="Unassembled WGS sequence"/>
</dbReference>
<name>A0A8S0TEQ7_OLEEU</name>
<evidence type="ECO:0000313" key="3">
    <source>
        <dbReference type="Proteomes" id="UP000594638"/>
    </source>
</evidence>
<dbReference type="InterPro" id="IPR003140">
    <property type="entry name" value="PLipase/COase/thioEstase"/>
</dbReference>
<dbReference type="SUPFAM" id="SSF53474">
    <property type="entry name" value="alpha/beta-Hydrolases"/>
    <property type="match status" value="1"/>
</dbReference>
<dbReference type="Gene3D" id="3.40.50.1820">
    <property type="entry name" value="alpha/beta hydrolase"/>
    <property type="match status" value="1"/>
</dbReference>
<protein>
    <submittedName>
        <fullName evidence="2">Acyl- thioesterase 2-like</fullName>
    </submittedName>
</protein>
<evidence type="ECO:0000313" key="2">
    <source>
        <dbReference type="EMBL" id="CAA3003981.1"/>
    </source>
</evidence>
<proteinExistence type="predicted"/>
<dbReference type="AlphaFoldDB" id="A0A8S0TEQ7"/>
<dbReference type="Pfam" id="PF02230">
    <property type="entry name" value="Abhydrolase_2"/>
    <property type="match status" value="1"/>
</dbReference>
<dbReference type="GO" id="GO:0016787">
    <property type="term" value="F:hydrolase activity"/>
    <property type="evidence" value="ECO:0007669"/>
    <property type="project" value="InterPro"/>
</dbReference>
<organism evidence="2 3">
    <name type="scientific">Olea europaea subsp. europaea</name>
    <dbReference type="NCBI Taxonomy" id="158383"/>
    <lineage>
        <taxon>Eukaryota</taxon>
        <taxon>Viridiplantae</taxon>
        <taxon>Streptophyta</taxon>
        <taxon>Embryophyta</taxon>
        <taxon>Tracheophyta</taxon>
        <taxon>Spermatophyta</taxon>
        <taxon>Magnoliopsida</taxon>
        <taxon>eudicotyledons</taxon>
        <taxon>Gunneridae</taxon>
        <taxon>Pentapetalae</taxon>
        <taxon>asterids</taxon>
        <taxon>lamiids</taxon>
        <taxon>Lamiales</taxon>
        <taxon>Oleaceae</taxon>
        <taxon>Oleeae</taxon>
        <taxon>Olea</taxon>
    </lineage>
</organism>
<sequence length="157" mass="16650">MLIYCDNAFSASAISMNAMALTPIILGFDAEDISEDAPDDVEGLDASAAHVANLLSTEPADIKLGVGGFSMGAATALYSATCHVFARYGNRNPYPVNLSSVVGLSGWLPCSRILRNQLKESNETSARAATLPILLCHGPGTYIVTFMSILIFQYEGL</sequence>